<keyword evidence="4" id="KW-1185">Reference proteome</keyword>
<accession>A0ABS3LDE5</accession>
<dbReference type="InterPro" id="IPR051448">
    <property type="entry name" value="CdaR-like_regulators"/>
</dbReference>
<organism evidence="3 4">
    <name type="scientific">Candidatus Enterococcus moelleringii</name>
    <dbReference type="NCBI Taxonomy" id="2815325"/>
    <lineage>
        <taxon>Bacteria</taxon>
        <taxon>Bacillati</taxon>
        <taxon>Bacillota</taxon>
        <taxon>Bacilli</taxon>
        <taxon>Lactobacillales</taxon>
        <taxon>Enterococcaceae</taxon>
        <taxon>Enterococcus</taxon>
    </lineage>
</organism>
<feature type="domain" description="Purine catabolism PurC-like" evidence="1">
    <location>
        <begin position="7"/>
        <end position="139"/>
    </location>
</feature>
<dbReference type="InterPro" id="IPR042070">
    <property type="entry name" value="PucR_C-HTH_sf"/>
</dbReference>
<dbReference type="Pfam" id="PF13556">
    <property type="entry name" value="HTH_30"/>
    <property type="match status" value="1"/>
</dbReference>
<proteinExistence type="predicted"/>
<sequence length="520" mass="59951">MGVKLKDLLLLPSLREAEVIAGHNSLTNTVTSLSFLEVSDMDFFNNNIALEHEYYAGELVITSLFSIRNDVKKQCDTIRYLHSVGEVGMLLYYVGIVIPKLSPEVIKVADELDFVIILMPKNNVSLRYNEAIVEIMSEILKEKSPDNIVNEVLEKASLLPEHLRSVEMTLKILSDILRANIILTNADGQVINQIKWPRNSTMDVAQFVKQNPIEDGLQEQKDEFSFYYKEIYHKDNGVLNLYLIREHNLLTQVECEQAVELVRVSLNLWGKKHGEVSEYALLQAILNDESEKMYRLAKSLAVDVKAIDMMWLLQLKDLQQEKEIKAELLEYVAKFYRTCVVQVVDNQLVVLLGNYRHNDSELELSNEYMNITQYQEQIASLVLCPRMRNTTDVRNTYQLVSEVSAQVPTVFKARKNFSISEMRQVAYAIKMVQSGEAEVEGWLALLEPIMDNQEYMTTLCSFLLDSSADFQRCSELLFIHKNTVKYRIKKISELLGYDVTHFSESYECYIACMIYCMINR</sequence>
<dbReference type="RefSeq" id="WP_207674697.1">
    <property type="nucleotide sequence ID" value="NZ_JAFREM010000025.1"/>
</dbReference>
<gene>
    <name evidence="3" type="ORF">JZO70_15950</name>
</gene>
<evidence type="ECO:0000259" key="2">
    <source>
        <dbReference type="Pfam" id="PF13556"/>
    </source>
</evidence>
<dbReference type="InterPro" id="IPR025736">
    <property type="entry name" value="PucR_C-HTH_dom"/>
</dbReference>
<evidence type="ECO:0000313" key="4">
    <source>
        <dbReference type="Proteomes" id="UP000664601"/>
    </source>
</evidence>
<evidence type="ECO:0000259" key="1">
    <source>
        <dbReference type="Pfam" id="PF07905"/>
    </source>
</evidence>
<name>A0ABS3LDE5_9ENTE</name>
<reference evidence="3 4" key="1">
    <citation type="submission" date="2021-03" db="EMBL/GenBank/DDBJ databases">
        <title>Enterococcal diversity collection.</title>
        <authorList>
            <person name="Gilmore M.S."/>
            <person name="Schwartzman J."/>
            <person name="Van Tyne D."/>
            <person name="Martin M."/>
            <person name="Earl A.M."/>
            <person name="Manson A.L."/>
            <person name="Straub T."/>
            <person name="Salamzade R."/>
            <person name="Saavedra J."/>
            <person name="Lebreton F."/>
            <person name="Prichula J."/>
            <person name="Schaufler K."/>
            <person name="Gaca A."/>
            <person name="Sgardioli B."/>
            <person name="Wagenaar J."/>
            <person name="Strong T."/>
        </authorList>
    </citation>
    <scope>NUCLEOTIDE SEQUENCE [LARGE SCALE GENOMIC DNA]</scope>
    <source>
        <strain evidence="3 4">669A</strain>
    </source>
</reference>
<dbReference type="PANTHER" id="PTHR33744:SF16">
    <property type="entry name" value="CARBOHYDRATE DIACID REGULATOR"/>
    <property type="match status" value="1"/>
</dbReference>
<dbReference type="Gene3D" id="1.10.10.2840">
    <property type="entry name" value="PucR C-terminal helix-turn-helix domain"/>
    <property type="match status" value="1"/>
</dbReference>
<dbReference type="Pfam" id="PF07905">
    <property type="entry name" value="PucR"/>
    <property type="match status" value="1"/>
</dbReference>
<dbReference type="InterPro" id="IPR012914">
    <property type="entry name" value="PucR_dom"/>
</dbReference>
<comment type="caution">
    <text evidence="3">The sequence shown here is derived from an EMBL/GenBank/DDBJ whole genome shotgun (WGS) entry which is preliminary data.</text>
</comment>
<dbReference type="PANTHER" id="PTHR33744">
    <property type="entry name" value="CARBOHYDRATE DIACID REGULATOR"/>
    <property type="match status" value="1"/>
</dbReference>
<evidence type="ECO:0000313" key="3">
    <source>
        <dbReference type="EMBL" id="MBO1307670.1"/>
    </source>
</evidence>
<dbReference type="Proteomes" id="UP000664601">
    <property type="component" value="Unassembled WGS sequence"/>
</dbReference>
<feature type="domain" description="PucR C-terminal helix-turn-helix" evidence="2">
    <location>
        <begin position="456"/>
        <end position="513"/>
    </location>
</feature>
<dbReference type="EMBL" id="JAFREM010000025">
    <property type="protein sequence ID" value="MBO1307670.1"/>
    <property type="molecule type" value="Genomic_DNA"/>
</dbReference>
<protein>
    <submittedName>
        <fullName evidence="3">PucR family transcriptional regulator ligand-binding domain-containing protein</fullName>
    </submittedName>
</protein>